<dbReference type="AlphaFoldDB" id="D2U1E9"/>
<name>D2U1E9_9GAMM</name>
<gene>
    <name evidence="1" type="ORF">ARN_23690</name>
</gene>
<sequence length="87" mass="9942">MILLRTYQQKYGLKTISDLINRWAPNNENNTSAYIINVSNSMNLSPKSVVNIKDKATLISLVKAIIFYENGQQPYNDAIFDKAYNII</sequence>
<protein>
    <submittedName>
        <fullName evidence="1">Uncharacterized protein</fullName>
    </submittedName>
</protein>
<organism evidence="1">
    <name type="scientific">Arsenophonus nasoniae</name>
    <name type="common">son-killer infecting Nasonia vitripennis</name>
    <dbReference type="NCBI Taxonomy" id="638"/>
    <lineage>
        <taxon>Bacteria</taxon>
        <taxon>Pseudomonadati</taxon>
        <taxon>Pseudomonadota</taxon>
        <taxon>Gammaproteobacteria</taxon>
        <taxon>Enterobacterales</taxon>
        <taxon>Morganellaceae</taxon>
        <taxon>Arsenophonus</taxon>
    </lineage>
</organism>
<dbReference type="EMBL" id="FN545240">
    <property type="protein sequence ID" value="CBA74558.1"/>
    <property type="molecule type" value="Genomic_DNA"/>
</dbReference>
<accession>D2U1E9</accession>
<evidence type="ECO:0000313" key="1">
    <source>
        <dbReference type="EMBL" id="CBA74558.1"/>
    </source>
</evidence>
<proteinExistence type="predicted"/>
<reference evidence="1" key="1">
    <citation type="journal article" date="2010" name="Insect Mol. Biol.">
        <title>The draft genome sequence of Arsenophonus nasoniae, son-killer bacterium of Nasonia vitripennis, reveals genes associated with virulence and symbiosis.</title>
        <authorList>
            <person name="Wilkes T."/>
            <person name="Darby A.C."/>
            <person name="Choi J."/>
            <person name="Colborne J.K."/>
            <person name="Werren J.H."/>
            <person name="Hurst G.D.D."/>
        </authorList>
    </citation>
    <scope>NUCLEOTIDE SEQUENCE</scope>
</reference>